<sequence length="137" mass="14078">MVDAGAWSQGGQIGVTVCVGKMGEARGVAGDVDASAPNGVVGSAPCAQCGQGGGSDVLTVRRLQVSGCPYGRPWGRKRFRLDGDGSVGDVPPCGDAYMPDQPVGSSDERYMPIARSTPEITARRRGGGVWSATLLPR</sequence>
<reference evidence="2" key="1">
    <citation type="journal article" date="2019" name="Int. J. Syst. Evol. Microbiol.">
        <title>The Global Catalogue of Microorganisms (GCM) 10K type strain sequencing project: providing services to taxonomists for standard genome sequencing and annotation.</title>
        <authorList>
            <consortium name="The Broad Institute Genomics Platform"/>
            <consortium name="The Broad Institute Genome Sequencing Center for Infectious Disease"/>
            <person name="Wu L."/>
            <person name="Ma J."/>
        </authorList>
    </citation>
    <scope>NUCLEOTIDE SEQUENCE [LARGE SCALE GENOMIC DNA]</scope>
    <source>
        <strain evidence="2">JCM 11756</strain>
    </source>
</reference>
<name>A0ABP4JRN4_9ACTN</name>
<organism evidence="1 2">
    <name type="scientific">Streptomyces thermospinosisporus</name>
    <dbReference type="NCBI Taxonomy" id="161482"/>
    <lineage>
        <taxon>Bacteria</taxon>
        <taxon>Bacillati</taxon>
        <taxon>Actinomycetota</taxon>
        <taxon>Actinomycetes</taxon>
        <taxon>Kitasatosporales</taxon>
        <taxon>Streptomycetaceae</taxon>
        <taxon>Streptomyces</taxon>
    </lineage>
</organism>
<comment type="caution">
    <text evidence="1">The sequence shown here is derived from an EMBL/GenBank/DDBJ whole genome shotgun (WGS) entry which is preliminary data.</text>
</comment>
<protein>
    <submittedName>
        <fullName evidence="1">Uncharacterized protein</fullName>
    </submittedName>
</protein>
<gene>
    <name evidence="1" type="ORF">GCM10009601_35610</name>
</gene>
<evidence type="ECO:0000313" key="2">
    <source>
        <dbReference type="Proteomes" id="UP001500973"/>
    </source>
</evidence>
<dbReference type="EMBL" id="BAAAIZ010000051">
    <property type="protein sequence ID" value="GAA1426537.1"/>
    <property type="molecule type" value="Genomic_DNA"/>
</dbReference>
<keyword evidence="2" id="KW-1185">Reference proteome</keyword>
<dbReference type="Proteomes" id="UP001500973">
    <property type="component" value="Unassembled WGS sequence"/>
</dbReference>
<accession>A0ABP4JRN4</accession>
<proteinExistence type="predicted"/>
<evidence type="ECO:0000313" key="1">
    <source>
        <dbReference type="EMBL" id="GAA1426537.1"/>
    </source>
</evidence>